<dbReference type="AlphaFoldDB" id="A0A7K3WKK3"/>
<keyword evidence="10" id="KW-1185">Reference proteome</keyword>
<reference evidence="9 10" key="1">
    <citation type="submission" date="2020-02" db="EMBL/GenBank/DDBJ databases">
        <title>The whole genome sequence of CPCC 205119.</title>
        <authorList>
            <person name="Jiang Z."/>
        </authorList>
    </citation>
    <scope>NUCLEOTIDE SEQUENCE [LARGE SCALE GENOMIC DNA]</scope>
    <source>
        <strain evidence="9 10">CPCC 205119</strain>
    </source>
</reference>
<dbReference type="GO" id="GO:0046872">
    <property type="term" value="F:metal ion binding"/>
    <property type="evidence" value="ECO:0007669"/>
    <property type="project" value="UniProtKB-KW"/>
</dbReference>
<dbReference type="InterPro" id="IPR052173">
    <property type="entry name" value="Beta-lactam_resp_regulator"/>
</dbReference>
<evidence type="ECO:0000256" key="4">
    <source>
        <dbReference type="ARBA" id="ARBA00022833"/>
    </source>
</evidence>
<keyword evidence="7" id="KW-0812">Transmembrane</keyword>
<evidence type="ECO:0000256" key="3">
    <source>
        <dbReference type="ARBA" id="ARBA00022801"/>
    </source>
</evidence>
<keyword evidence="2" id="KW-0479">Metal-binding</keyword>
<dbReference type="GO" id="GO:0004222">
    <property type="term" value="F:metalloendopeptidase activity"/>
    <property type="evidence" value="ECO:0007669"/>
    <property type="project" value="InterPro"/>
</dbReference>
<organism evidence="9 10">
    <name type="scientific">Goekera deserti</name>
    <dbReference type="NCBI Taxonomy" id="2497753"/>
    <lineage>
        <taxon>Bacteria</taxon>
        <taxon>Bacillati</taxon>
        <taxon>Actinomycetota</taxon>
        <taxon>Actinomycetes</taxon>
        <taxon>Geodermatophilales</taxon>
        <taxon>Geodermatophilaceae</taxon>
        <taxon>Goekera</taxon>
    </lineage>
</organism>
<dbReference type="Pfam" id="PF01435">
    <property type="entry name" value="Peptidase_M48"/>
    <property type="match status" value="1"/>
</dbReference>
<dbReference type="EMBL" id="JAAGWK010000031">
    <property type="protein sequence ID" value="NEL56230.1"/>
    <property type="molecule type" value="Genomic_DNA"/>
</dbReference>
<evidence type="ECO:0000256" key="2">
    <source>
        <dbReference type="ARBA" id="ARBA00022723"/>
    </source>
</evidence>
<accession>A0A7K3WKK3</accession>
<evidence type="ECO:0000256" key="6">
    <source>
        <dbReference type="RuleBase" id="RU003983"/>
    </source>
</evidence>
<gene>
    <name evidence="9" type="ORF">G1H19_19840</name>
</gene>
<evidence type="ECO:0000313" key="9">
    <source>
        <dbReference type="EMBL" id="NEL56230.1"/>
    </source>
</evidence>
<dbReference type="Gene3D" id="3.30.2010.10">
    <property type="entry name" value="Metalloproteases ('zincins'), catalytic domain"/>
    <property type="match status" value="1"/>
</dbReference>
<feature type="transmembrane region" description="Helical" evidence="7">
    <location>
        <begin position="35"/>
        <end position="54"/>
    </location>
</feature>
<evidence type="ECO:0000313" key="10">
    <source>
        <dbReference type="Proteomes" id="UP000470470"/>
    </source>
</evidence>
<name>A0A7K3WKK3_9ACTN</name>
<dbReference type="Proteomes" id="UP000470470">
    <property type="component" value="Unassembled WGS sequence"/>
</dbReference>
<evidence type="ECO:0000256" key="5">
    <source>
        <dbReference type="ARBA" id="ARBA00023049"/>
    </source>
</evidence>
<feature type="domain" description="Peptidase M48" evidence="8">
    <location>
        <begin position="144"/>
        <end position="202"/>
    </location>
</feature>
<sequence>MLPASALVLAVLAALLAWPVPAALARSSWPRRDPLVALLCWQAIGLAGGLSIIGALLVHGLAPWGTSLPAAVWAFWTGAPAGEAVRGDHWIAMTLAGVLFLELTGVLLLSLVHTARTRTRHRQLLELIVQPGAGLPGCAASERGAPEARLLEHPAPVAFCIPGARPLLVLSSGMVAELDDAQLGAVVAHEQAHLDERHHLLLLPFVAWRAALPVLPAADRAHDAVRDLVEMRADDVALRSVPGPCPRRVLAAAIVAAAGGASGHGLVPGGALAVTGGVVSARVARLLEPPPPLGATGRATALACAVALLLLPALLLLVPAL</sequence>
<evidence type="ECO:0000256" key="7">
    <source>
        <dbReference type="SAM" id="Phobius"/>
    </source>
</evidence>
<feature type="transmembrane region" description="Helical" evidence="7">
    <location>
        <begin position="90"/>
        <end position="112"/>
    </location>
</feature>
<evidence type="ECO:0000256" key="1">
    <source>
        <dbReference type="ARBA" id="ARBA00022670"/>
    </source>
</evidence>
<comment type="caution">
    <text evidence="9">The sequence shown here is derived from an EMBL/GenBank/DDBJ whole genome shotgun (WGS) entry which is preliminary data.</text>
</comment>
<keyword evidence="7" id="KW-1133">Transmembrane helix</keyword>
<keyword evidence="1 6" id="KW-0645">Protease</keyword>
<keyword evidence="7" id="KW-0472">Membrane</keyword>
<keyword evidence="4 6" id="KW-0862">Zinc</keyword>
<comment type="cofactor">
    <cofactor evidence="6">
        <name>Zn(2+)</name>
        <dbReference type="ChEBI" id="CHEBI:29105"/>
    </cofactor>
    <text evidence="6">Binds 1 zinc ion per subunit.</text>
</comment>
<evidence type="ECO:0000259" key="8">
    <source>
        <dbReference type="Pfam" id="PF01435"/>
    </source>
</evidence>
<proteinExistence type="inferred from homology"/>
<dbReference type="GO" id="GO:0006508">
    <property type="term" value="P:proteolysis"/>
    <property type="evidence" value="ECO:0007669"/>
    <property type="project" value="UniProtKB-KW"/>
</dbReference>
<protein>
    <submittedName>
        <fullName evidence="9">M56 family metallopeptidase</fullName>
    </submittedName>
</protein>
<keyword evidence="5 6" id="KW-0482">Metalloprotease</keyword>
<dbReference type="RefSeq" id="WP_162392314.1">
    <property type="nucleotide sequence ID" value="NZ_JAABOZ010000001.1"/>
</dbReference>
<dbReference type="PANTHER" id="PTHR34978">
    <property type="entry name" value="POSSIBLE SENSOR-TRANSDUCER PROTEIN BLAR"/>
    <property type="match status" value="1"/>
</dbReference>
<feature type="transmembrane region" description="Helical" evidence="7">
    <location>
        <begin position="249"/>
        <end position="279"/>
    </location>
</feature>
<feature type="transmembrane region" description="Helical" evidence="7">
    <location>
        <begin position="299"/>
        <end position="318"/>
    </location>
</feature>
<keyword evidence="3 6" id="KW-0378">Hydrolase</keyword>
<dbReference type="CDD" id="cd07326">
    <property type="entry name" value="M56_BlaR1_MecR1_like"/>
    <property type="match status" value="1"/>
</dbReference>
<comment type="similarity">
    <text evidence="6">Belongs to the peptidase M48 family.</text>
</comment>
<dbReference type="InterPro" id="IPR001915">
    <property type="entry name" value="Peptidase_M48"/>
</dbReference>
<dbReference type="PANTHER" id="PTHR34978:SF3">
    <property type="entry name" value="SLR0241 PROTEIN"/>
    <property type="match status" value="1"/>
</dbReference>